<accession>A0A9P6FGU8</accession>
<keyword evidence="1" id="KW-0472">Membrane</keyword>
<protein>
    <submittedName>
        <fullName evidence="3">Uncharacterized protein</fullName>
    </submittedName>
</protein>
<proteinExistence type="predicted"/>
<organism evidence="3 4">
    <name type="scientific">Mortierella hygrophila</name>
    <dbReference type="NCBI Taxonomy" id="979708"/>
    <lineage>
        <taxon>Eukaryota</taxon>
        <taxon>Fungi</taxon>
        <taxon>Fungi incertae sedis</taxon>
        <taxon>Mucoromycota</taxon>
        <taxon>Mortierellomycotina</taxon>
        <taxon>Mortierellomycetes</taxon>
        <taxon>Mortierellales</taxon>
        <taxon>Mortierellaceae</taxon>
        <taxon>Mortierella</taxon>
    </lineage>
</organism>
<dbReference type="EMBL" id="JAAAXW010000010">
    <property type="protein sequence ID" value="KAF9550551.1"/>
    <property type="molecule type" value="Genomic_DNA"/>
</dbReference>
<keyword evidence="4" id="KW-1185">Reference proteome</keyword>
<gene>
    <name evidence="3" type="ORF">EC957_000225</name>
</gene>
<feature type="transmembrane region" description="Helical" evidence="1">
    <location>
        <begin position="107"/>
        <end position="129"/>
    </location>
</feature>
<sequence>MARTKLTRSSRITLLLALVCLLAILQTTLAADPISYCKCVCGQEKYIVALPRDAQHPIFGGSSKACGSCTKKYCLDMNSDMCKDVGTGGGDELTTICFERDSYKDQFIVYLFLTITFGLLGFAVLQPFLNGLWQRRQQRSYAQMPM</sequence>
<evidence type="ECO:0000256" key="2">
    <source>
        <dbReference type="SAM" id="SignalP"/>
    </source>
</evidence>
<feature type="chain" id="PRO_5040214732" evidence="2">
    <location>
        <begin position="31"/>
        <end position="146"/>
    </location>
</feature>
<dbReference type="PANTHER" id="PTHR36854:SF1">
    <property type="entry name" value="TRANSMEMBRANE PROTEIN"/>
    <property type="match status" value="1"/>
</dbReference>
<dbReference type="AlphaFoldDB" id="A0A9P6FGU8"/>
<comment type="caution">
    <text evidence="3">The sequence shown here is derived from an EMBL/GenBank/DDBJ whole genome shotgun (WGS) entry which is preliminary data.</text>
</comment>
<keyword evidence="1" id="KW-1133">Transmembrane helix</keyword>
<feature type="signal peptide" evidence="2">
    <location>
        <begin position="1"/>
        <end position="30"/>
    </location>
</feature>
<keyword evidence="1" id="KW-0812">Transmembrane</keyword>
<keyword evidence="2" id="KW-0732">Signal</keyword>
<dbReference type="Proteomes" id="UP000723463">
    <property type="component" value="Unassembled WGS sequence"/>
</dbReference>
<reference evidence="3" key="1">
    <citation type="journal article" date="2020" name="Fungal Divers.">
        <title>Resolving the Mortierellaceae phylogeny through synthesis of multi-gene phylogenetics and phylogenomics.</title>
        <authorList>
            <person name="Vandepol N."/>
            <person name="Liber J."/>
            <person name="Desiro A."/>
            <person name="Na H."/>
            <person name="Kennedy M."/>
            <person name="Barry K."/>
            <person name="Grigoriev I.V."/>
            <person name="Miller A.N."/>
            <person name="O'Donnell K."/>
            <person name="Stajich J.E."/>
            <person name="Bonito G."/>
        </authorList>
    </citation>
    <scope>NUCLEOTIDE SEQUENCE</scope>
    <source>
        <strain evidence="3">NRRL 2591</strain>
    </source>
</reference>
<evidence type="ECO:0000313" key="3">
    <source>
        <dbReference type="EMBL" id="KAF9550551.1"/>
    </source>
</evidence>
<name>A0A9P6FGU8_9FUNG</name>
<evidence type="ECO:0000313" key="4">
    <source>
        <dbReference type="Proteomes" id="UP000723463"/>
    </source>
</evidence>
<evidence type="ECO:0000256" key="1">
    <source>
        <dbReference type="SAM" id="Phobius"/>
    </source>
</evidence>
<dbReference type="PANTHER" id="PTHR36854">
    <property type="entry name" value="CHROMOSOME 9, WHOLE GENOME SHOTGUN SEQUENCE"/>
    <property type="match status" value="1"/>
</dbReference>